<sequence>MLLELKEIKFLVPVKFYRNVVLNKLINFISLLPLCFIYFFTM</sequence>
<evidence type="ECO:0000256" key="1">
    <source>
        <dbReference type="SAM" id="Phobius"/>
    </source>
</evidence>
<keyword evidence="1" id="KW-1133">Transmembrane helix</keyword>
<accession>S0FEL7</accession>
<evidence type="ECO:0000313" key="2">
    <source>
        <dbReference type="EMBL" id="EEF77871.1"/>
    </source>
</evidence>
<comment type="caution">
    <text evidence="2">The sequence shown here is derived from an EMBL/GenBank/DDBJ whole genome shotgun (WGS) entry which is preliminary data.</text>
</comment>
<reference evidence="2 3" key="1">
    <citation type="submission" date="2008-12" db="EMBL/GenBank/DDBJ databases">
        <authorList>
            <person name="Fulton L."/>
            <person name="Clifton S."/>
            <person name="Fulton B."/>
            <person name="Xu J."/>
            <person name="Minx P."/>
            <person name="Pepin K.H."/>
            <person name="Johnson M."/>
            <person name="Bhonagiri V."/>
            <person name="Nash W.E."/>
            <person name="Mardis E.R."/>
            <person name="Wilson R.K."/>
        </authorList>
    </citation>
    <scope>NUCLEOTIDE SEQUENCE [LARGE SCALE GENOMIC DNA]</scope>
    <source>
        <strain evidence="2 3">DSM 18228</strain>
    </source>
</reference>
<gene>
    <name evidence="2" type="ORF">BACCOPRO_03394</name>
</gene>
<dbReference type="Proteomes" id="UP000014073">
    <property type="component" value="Unassembled WGS sequence"/>
</dbReference>
<dbReference type="HOGENOM" id="CLU_3247107_0_0_10"/>
<name>S0FEL7_9BACT</name>
<dbReference type="AlphaFoldDB" id="S0FEL7"/>
<organism evidence="2 3">
    <name type="scientific">Phocaeicola coprophilus DSM 18228 = JCM 13818</name>
    <dbReference type="NCBI Taxonomy" id="547042"/>
    <lineage>
        <taxon>Bacteria</taxon>
        <taxon>Pseudomonadati</taxon>
        <taxon>Bacteroidota</taxon>
        <taxon>Bacteroidia</taxon>
        <taxon>Bacteroidales</taxon>
        <taxon>Bacteroidaceae</taxon>
        <taxon>Phocaeicola</taxon>
    </lineage>
</organism>
<evidence type="ECO:0000313" key="3">
    <source>
        <dbReference type="Proteomes" id="UP000014073"/>
    </source>
</evidence>
<keyword evidence="1" id="KW-0472">Membrane</keyword>
<keyword evidence="1" id="KW-0812">Transmembrane</keyword>
<feature type="transmembrane region" description="Helical" evidence="1">
    <location>
        <begin position="21"/>
        <end position="40"/>
    </location>
</feature>
<protein>
    <submittedName>
        <fullName evidence="2">Uncharacterized protein</fullName>
    </submittedName>
</protein>
<keyword evidence="3" id="KW-1185">Reference proteome</keyword>
<proteinExistence type="predicted"/>
<dbReference type="EMBL" id="ACBW01000215">
    <property type="protein sequence ID" value="EEF77871.1"/>
    <property type="molecule type" value="Genomic_DNA"/>
</dbReference>